<comment type="caution">
    <text evidence="3">The sequence shown here is derived from an EMBL/GenBank/DDBJ whole genome shotgun (WGS) entry which is preliminary data.</text>
</comment>
<sequence>MAADHPESEPDTVPSHPDTAPSHQDGGSAHQDTAPAPPGLVPSPPELVPSLAGAAPFLADAAPSRAGVAPSRAGAAPFDPDGGLPEEDAARLYLAVLAAGGRIPLDAPPQPGTGLTPERQQAMLDQLVAVGLVLLNRIDHCYVAVSPRAVADRLGADLRARATRLLLDADRLPAALDPLARAYDAVPRPADRTRQAVYVDGQEDIRLRIARLVSDCRLELLSAQPGLRPPAVLELAHTQDQRMLGRGATLRALYQPVALTEDSAVRHATAMSEHGAQLRVLDEPFLRLIVIDRRVAVIPAAEDHSRAAFVEDPAAIAYLVAGFERDWARAEQVHWQHLDPRALTRSITHRVGRLLAQGLTQRAVATRLGLSERTVAGHISRLRDLYGAGTLFQLGWLMRGGDGRG</sequence>
<dbReference type="InterPro" id="IPR000792">
    <property type="entry name" value="Tscrpt_reg_LuxR_C"/>
</dbReference>
<evidence type="ECO:0000313" key="4">
    <source>
        <dbReference type="Proteomes" id="UP001165041"/>
    </source>
</evidence>
<feature type="region of interest" description="Disordered" evidence="1">
    <location>
        <begin position="1"/>
        <end position="52"/>
    </location>
</feature>
<name>A0A9W6Q2V6_9ACTN</name>
<dbReference type="InterPro" id="IPR016032">
    <property type="entry name" value="Sig_transdc_resp-reg_C-effctor"/>
</dbReference>
<gene>
    <name evidence="3" type="ORF">Kpho02_10510</name>
</gene>
<dbReference type="GO" id="GO:0006355">
    <property type="term" value="P:regulation of DNA-templated transcription"/>
    <property type="evidence" value="ECO:0007669"/>
    <property type="project" value="InterPro"/>
</dbReference>
<dbReference type="Proteomes" id="UP001165041">
    <property type="component" value="Unassembled WGS sequence"/>
</dbReference>
<protein>
    <recommendedName>
        <fullName evidence="2">HTH luxR-type domain-containing protein</fullName>
    </recommendedName>
</protein>
<dbReference type="Gene3D" id="1.10.10.10">
    <property type="entry name" value="Winged helix-like DNA-binding domain superfamily/Winged helix DNA-binding domain"/>
    <property type="match status" value="1"/>
</dbReference>
<dbReference type="InterPro" id="IPR036388">
    <property type="entry name" value="WH-like_DNA-bd_sf"/>
</dbReference>
<dbReference type="SUPFAM" id="SSF46894">
    <property type="entry name" value="C-terminal effector domain of the bipartite response regulators"/>
    <property type="match status" value="1"/>
</dbReference>
<evidence type="ECO:0000313" key="3">
    <source>
        <dbReference type="EMBL" id="GLW68752.1"/>
    </source>
</evidence>
<dbReference type="AlphaFoldDB" id="A0A9W6Q2V6"/>
<feature type="compositionally biased region" description="Pro residues" evidence="1">
    <location>
        <begin position="35"/>
        <end position="47"/>
    </location>
</feature>
<dbReference type="GO" id="GO:0003677">
    <property type="term" value="F:DNA binding"/>
    <property type="evidence" value="ECO:0007669"/>
    <property type="project" value="InterPro"/>
</dbReference>
<feature type="domain" description="HTH luxR-type" evidence="2">
    <location>
        <begin position="344"/>
        <end position="398"/>
    </location>
</feature>
<reference evidence="3" key="1">
    <citation type="submission" date="2023-02" db="EMBL/GenBank/DDBJ databases">
        <title>Kitasatospora phosalacinea NBRC 14627.</title>
        <authorList>
            <person name="Ichikawa N."/>
            <person name="Sato H."/>
            <person name="Tonouchi N."/>
        </authorList>
    </citation>
    <scope>NUCLEOTIDE SEQUENCE</scope>
    <source>
        <strain evidence="3">NBRC 14627</strain>
    </source>
</reference>
<dbReference type="RefSeq" id="WP_285734032.1">
    <property type="nucleotide sequence ID" value="NZ_BSSA01000002.1"/>
</dbReference>
<dbReference type="InterPro" id="IPR051797">
    <property type="entry name" value="TrmB-like"/>
</dbReference>
<accession>A0A9W6Q2V6</accession>
<dbReference type="PANTHER" id="PTHR34293">
    <property type="entry name" value="HTH-TYPE TRANSCRIPTIONAL REGULATOR TRMBL2"/>
    <property type="match status" value="1"/>
</dbReference>
<evidence type="ECO:0000259" key="2">
    <source>
        <dbReference type="SMART" id="SM00421"/>
    </source>
</evidence>
<organism evidence="3 4">
    <name type="scientific">Kitasatospora phosalacinea</name>
    <dbReference type="NCBI Taxonomy" id="2065"/>
    <lineage>
        <taxon>Bacteria</taxon>
        <taxon>Bacillati</taxon>
        <taxon>Actinomycetota</taxon>
        <taxon>Actinomycetes</taxon>
        <taxon>Kitasatosporales</taxon>
        <taxon>Streptomycetaceae</taxon>
        <taxon>Kitasatospora</taxon>
    </lineage>
</organism>
<proteinExistence type="predicted"/>
<evidence type="ECO:0000256" key="1">
    <source>
        <dbReference type="SAM" id="MobiDB-lite"/>
    </source>
</evidence>
<dbReference type="EMBL" id="BSSA01000002">
    <property type="protein sequence ID" value="GLW68752.1"/>
    <property type="molecule type" value="Genomic_DNA"/>
</dbReference>
<dbReference type="PANTHER" id="PTHR34293:SF1">
    <property type="entry name" value="HTH-TYPE TRANSCRIPTIONAL REGULATOR TRMBL2"/>
    <property type="match status" value="1"/>
</dbReference>
<dbReference type="SMART" id="SM00421">
    <property type="entry name" value="HTH_LUXR"/>
    <property type="match status" value="1"/>
</dbReference>